<dbReference type="Pfam" id="PF03478">
    <property type="entry name" value="Beta-prop_KIB1-4"/>
    <property type="match status" value="1"/>
</dbReference>
<name>A0ABR0TXQ6_REHGL</name>
<evidence type="ECO:0000313" key="2">
    <source>
        <dbReference type="EMBL" id="KAK6115003.1"/>
    </source>
</evidence>
<protein>
    <recommendedName>
        <fullName evidence="1">F-box domain-containing protein</fullName>
    </recommendedName>
</protein>
<proteinExistence type="predicted"/>
<dbReference type="PROSITE" id="PS50181">
    <property type="entry name" value="FBOX"/>
    <property type="match status" value="1"/>
</dbReference>
<dbReference type="InterPro" id="IPR001810">
    <property type="entry name" value="F-box_dom"/>
</dbReference>
<keyword evidence="3" id="KW-1185">Reference proteome</keyword>
<evidence type="ECO:0000259" key="1">
    <source>
        <dbReference type="PROSITE" id="PS50181"/>
    </source>
</evidence>
<dbReference type="CDD" id="cd22159">
    <property type="entry name" value="F-box_AtTIR1-like"/>
    <property type="match status" value="1"/>
</dbReference>
<dbReference type="Pfam" id="PF00646">
    <property type="entry name" value="F-box"/>
    <property type="match status" value="1"/>
</dbReference>
<comment type="caution">
    <text evidence="2">The sequence shown here is derived from an EMBL/GenBank/DDBJ whole genome shotgun (WGS) entry which is preliminary data.</text>
</comment>
<reference evidence="2 3" key="1">
    <citation type="journal article" date="2021" name="Comput. Struct. Biotechnol. J.">
        <title>De novo genome assembly of the potent medicinal plant Rehmannia glutinosa using nanopore technology.</title>
        <authorList>
            <person name="Ma L."/>
            <person name="Dong C."/>
            <person name="Song C."/>
            <person name="Wang X."/>
            <person name="Zheng X."/>
            <person name="Niu Y."/>
            <person name="Chen S."/>
            <person name="Feng W."/>
        </authorList>
    </citation>
    <scope>NUCLEOTIDE SEQUENCE [LARGE SCALE GENOMIC DNA]</scope>
    <source>
        <strain evidence="2">DH-2019</strain>
    </source>
</reference>
<sequence length="360" mass="42377">MRNWADLPDDLLNLILSKLFAKDRHVFSLVCRSWNTVAASSAYRYSPCLMYYHRSKHMWKLYQYNSFFYMSFTELEKAEICCSKYGWLLMRRYDNSLFFFDPFNNQRIELPCKLRNGYSTVSFFHPPTSPDCFIVGIDDTPDSGIEVILKICVLKHGEKEWDINIYRPRKRFLVSRGAPVLHGGLLYFSDVRGNVATFNMSKCDYCKPRLAIKFRCLRRRRLGNKIKEHYLFKINGEKAMFAVFVLHEERKVSMFRLLEPEMKWEPMQDIGDKVLYLSHVSSFGNTAYLKNMSNRIYFPKFHGDTTVFYSLNSGKYHSVDGDYSNNNSYGLQRLDLATWITPAPTPEFLTELLTWCPEVD</sequence>
<dbReference type="PANTHER" id="PTHR33127:SF5">
    <property type="entry name" value="TRANSMEMBRANE PROTEIN"/>
    <property type="match status" value="1"/>
</dbReference>
<dbReference type="Gene3D" id="1.20.1280.50">
    <property type="match status" value="1"/>
</dbReference>
<feature type="domain" description="F-box" evidence="1">
    <location>
        <begin position="1"/>
        <end position="46"/>
    </location>
</feature>
<dbReference type="PANTHER" id="PTHR33127">
    <property type="entry name" value="TRANSMEMBRANE PROTEIN"/>
    <property type="match status" value="1"/>
</dbReference>
<dbReference type="SMART" id="SM00256">
    <property type="entry name" value="FBOX"/>
    <property type="match status" value="1"/>
</dbReference>
<accession>A0ABR0TXQ6</accession>
<dbReference type="EMBL" id="JABTTQ020003506">
    <property type="protein sequence ID" value="KAK6115003.1"/>
    <property type="molecule type" value="Genomic_DNA"/>
</dbReference>
<dbReference type="InterPro" id="IPR005174">
    <property type="entry name" value="KIB1-4_b-propeller"/>
</dbReference>
<organism evidence="2 3">
    <name type="scientific">Rehmannia glutinosa</name>
    <name type="common">Chinese foxglove</name>
    <dbReference type="NCBI Taxonomy" id="99300"/>
    <lineage>
        <taxon>Eukaryota</taxon>
        <taxon>Viridiplantae</taxon>
        <taxon>Streptophyta</taxon>
        <taxon>Embryophyta</taxon>
        <taxon>Tracheophyta</taxon>
        <taxon>Spermatophyta</taxon>
        <taxon>Magnoliopsida</taxon>
        <taxon>eudicotyledons</taxon>
        <taxon>Gunneridae</taxon>
        <taxon>Pentapetalae</taxon>
        <taxon>asterids</taxon>
        <taxon>lamiids</taxon>
        <taxon>Lamiales</taxon>
        <taxon>Orobanchaceae</taxon>
        <taxon>Rehmannieae</taxon>
        <taxon>Rehmannia</taxon>
    </lineage>
</organism>
<dbReference type="InterPro" id="IPR036047">
    <property type="entry name" value="F-box-like_dom_sf"/>
</dbReference>
<dbReference type="Proteomes" id="UP001318860">
    <property type="component" value="Unassembled WGS sequence"/>
</dbReference>
<evidence type="ECO:0000313" key="3">
    <source>
        <dbReference type="Proteomes" id="UP001318860"/>
    </source>
</evidence>
<dbReference type="SUPFAM" id="SSF81383">
    <property type="entry name" value="F-box domain"/>
    <property type="match status" value="1"/>
</dbReference>
<gene>
    <name evidence="2" type="ORF">DH2020_007272</name>
</gene>